<comment type="caution">
    <text evidence="1">The sequence shown here is derived from an EMBL/GenBank/DDBJ whole genome shotgun (WGS) entry which is preliminary data.</text>
</comment>
<dbReference type="EMBL" id="PEYE01000012">
    <property type="protein sequence ID" value="PIS39010.1"/>
    <property type="molecule type" value="Genomic_DNA"/>
</dbReference>
<proteinExistence type="predicted"/>
<dbReference type="AlphaFoldDB" id="A0A2M6T114"/>
<evidence type="ECO:0000313" key="2">
    <source>
        <dbReference type="Proteomes" id="UP000229390"/>
    </source>
</evidence>
<reference evidence="2" key="1">
    <citation type="submission" date="2017-09" db="EMBL/GenBank/DDBJ databases">
        <title>Depth-based differentiation of microbial function through sediment-hosted aquifers and enrichment of novel symbionts in the deep terrestrial subsurface.</title>
        <authorList>
            <person name="Probst A.J."/>
            <person name="Ladd B."/>
            <person name="Jarett J.K."/>
            <person name="Geller-Mcgrath D.E."/>
            <person name="Sieber C.M.K."/>
            <person name="Emerson J.B."/>
            <person name="Anantharaman K."/>
            <person name="Thomas B.C."/>
            <person name="Malmstrom R."/>
            <person name="Stieglmeier M."/>
            <person name="Klingl A."/>
            <person name="Woyke T."/>
            <person name="Ryan C.M."/>
            <person name="Banfield J.F."/>
        </authorList>
    </citation>
    <scope>NUCLEOTIDE SEQUENCE [LARGE SCALE GENOMIC DNA]</scope>
</reference>
<organism evidence="1 2">
    <name type="scientific">Candidatus Nealsonbacteria bacterium CG08_land_8_20_14_0_20_43_11</name>
    <dbReference type="NCBI Taxonomy" id="1974706"/>
    <lineage>
        <taxon>Bacteria</taxon>
        <taxon>Candidatus Nealsoniibacteriota</taxon>
    </lineage>
</organism>
<sequence length="89" mass="10488">MNPLINLAGKFNFSGINNISQKKSNSRLAKKVSLPVFDVFLFEKIINFSYRTGFKISFKNQPYNFRFFFVNDQFFIFSFVSIRCYATMP</sequence>
<evidence type="ECO:0000313" key="1">
    <source>
        <dbReference type="EMBL" id="PIS39010.1"/>
    </source>
</evidence>
<name>A0A2M6T114_9BACT</name>
<accession>A0A2M6T114</accession>
<protein>
    <submittedName>
        <fullName evidence="1">Uncharacterized protein</fullName>
    </submittedName>
</protein>
<gene>
    <name evidence="1" type="ORF">COT34_00710</name>
</gene>
<dbReference type="Proteomes" id="UP000229390">
    <property type="component" value="Unassembled WGS sequence"/>
</dbReference>